<dbReference type="SUPFAM" id="SSF53850">
    <property type="entry name" value="Periplasmic binding protein-like II"/>
    <property type="match status" value="1"/>
</dbReference>
<dbReference type="InterPro" id="IPR030678">
    <property type="entry name" value="Peptide/Ni-bd"/>
</dbReference>
<accession>A0A381SZC5</accession>
<evidence type="ECO:0000313" key="3">
    <source>
        <dbReference type="EMBL" id="SVA08819.1"/>
    </source>
</evidence>
<dbReference type="Pfam" id="PF00496">
    <property type="entry name" value="SBP_bac_5"/>
    <property type="match status" value="1"/>
</dbReference>
<evidence type="ECO:0000259" key="2">
    <source>
        <dbReference type="Pfam" id="PF00496"/>
    </source>
</evidence>
<keyword evidence="1" id="KW-0732">Signal</keyword>
<name>A0A381SZC5_9ZZZZ</name>
<gene>
    <name evidence="3" type="ORF">METZ01_LOCUS61673</name>
</gene>
<dbReference type="GO" id="GO:1904680">
    <property type="term" value="F:peptide transmembrane transporter activity"/>
    <property type="evidence" value="ECO:0007669"/>
    <property type="project" value="TreeGrafter"/>
</dbReference>
<dbReference type="GO" id="GO:0043190">
    <property type="term" value="C:ATP-binding cassette (ABC) transporter complex"/>
    <property type="evidence" value="ECO:0007669"/>
    <property type="project" value="InterPro"/>
</dbReference>
<organism evidence="3">
    <name type="scientific">marine metagenome</name>
    <dbReference type="NCBI Taxonomy" id="408172"/>
    <lineage>
        <taxon>unclassified sequences</taxon>
        <taxon>metagenomes</taxon>
        <taxon>ecological metagenomes</taxon>
    </lineage>
</organism>
<dbReference type="GO" id="GO:0042884">
    <property type="term" value="P:microcin transport"/>
    <property type="evidence" value="ECO:0007669"/>
    <property type="project" value="TreeGrafter"/>
</dbReference>
<dbReference type="GO" id="GO:0030288">
    <property type="term" value="C:outer membrane-bounded periplasmic space"/>
    <property type="evidence" value="ECO:0007669"/>
    <property type="project" value="TreeGrafter"/>
</dbReference>
<dbReference type="GO" id="GO:0015833">
    <property type="term" value="P:peptide transport"/>
    <property type="evidence" value="ECO:0007669"/>
    <property type="project" value="TreeGrafter"/>
</dbReference>
<protein>
    <recommendedName>
        <fullName evidence="2">Solute-binding protein family 5 domain-containing protein</fullName>
    </recommendedName>
</protein>
<evidence type="ECO:0000256" key="1">
    <source>
        <dbReference type="ARBA" id="ARBA00022729"/>
    </source>
</evidence>
<reference evidence="3" key="1">
    <citation type="submission" date="2018-05" db="EMBL/GenBank/DDBJ databases">
        <authorList>
            <person name="Lanie J.A."/>
            <person name="Ng W.-L."/>
            <person name="Kazmierczak K.M."/>
            <person name="Andrzejewski T.M."/>
            <person name="Davidsen T.M."/>
            <person name="Wayne K.J."/>
            <person name="Tettelin H."/>
            <person name="Glass J.I."/>
            <person name="Rusch D."/>
            <person name="Podicherti R."/>
            <person name="Tsui H.-C.T."/>
            <person name="Winkler M.E."/>
        </authorList>
    </citation>
    <scope>NUCLEOTIDE SEQUENCE</scope>
</reference>
<dbReference type="AlphaFoldDB" id="A0A381SZC5"/>
<dbReference type="EMBL" id="UINC01003734">
    <property type="protein sequence ID" value="SVA08819.1"/>
    <property type="molecule type" value="Genomic_DNA"/>
</dbReference>
<dbReference type="PIRSF" id="PIRSF002741">
    <property type="entry name" value="MppA"/>
    <property type="match status" value="1"/>
</dbReference>
<dbReference type="InterPro" id="IPR000914">
    <property type="entry name" value="SBP_5_dom"/>
</dbReference>
<dbReference type="Gene3D" id="3.10.105.10">
    <property type="entry name" value="Dipeptide-binding Protein, Domain 3"/>
    <property type="match status" value="2"/>
</dbReference>
<proteinExistence type="predicted"/>
<dbReference type="PANTHER" id="PTHR30290:SF64">
    <property type="entry name" value="ABC TRANSPORTER PERIPLASMIC BINDING PROTEIN"/>
    <property type="match status" value="1"/>
</dbReference>
<dbReference type="PANTHER" id="PTHR30290">
    <property type="entry name" value="PERIPLASMIC BINDING COMPONENT OF ABC TRANSPORTER"/>
    <property type="match status" value="1"/>
</dbReference>
<dbReference type="InterPro" id="IPR039424">
    <property type="entry name" value="SBP_5"/>
</dbReference>
<dbReference type="Gene3D" id="3.40.190.10">
    <property type="entry name" value="Periplasmic binding protein-like II"/>
    <property type="match status" value="2"/>
</dbReference>
<sequence length="639" mass="74685">MTKNLTKSIISVLFLLLSVNFSNAEQKNNQENKKENLDRSADPYVPAELGGNGFKEIAKDLGYTTYNFTKEDLYFFGDPRAVKGGTLRHITSRFPATLRTLGQNSNYVENSTIEGLCYESLISTHPLNLDFIPVLATHWKISDDKMQFWFRINPRARFSDGMPVTADDVVATWDLLMDETILEPSSQLVYGKFDRPVAESKYIVSVKCEQLNWRNLLYFGAMSILPSHILNDLDGTDYLEEYQWKMLPGSGSYIIYDNDIVNQESFTLTRRTDYWAADDPTNKYTSNFDKIKFIVVKDNQPLEFEKFKKREQDFYTVAKARVWVEECDFEGIQNGWIQKHRIFSEKPAGTSGFAFNMRKWPFDDRRLRYAFAYLYDREKMNREMYYSEYSMMHSLWSGSVYENPNNEKVLYNPQKAVQLLRDAGYKDRNKVGWLYHEETGKVLEFDLSIGKGLAYMVTPVQQMLAEYGINMKIKFVDGTTNWKNLMERNFSVYMQSWGGLVFPNPETSLHSSLADQLNNNNISGFKSTRVDTLLDLYDVEFNQQKRVEIIREIDGIYSHAHPAAWGIARNYQRLLWWDKFGQPEYVVSRYTGDYRSIFSYWWLDPEKEARLNKAIEKGEALPVTDIDITFWPEYLKSNQ</sequence>
<feature type="domain" description="Solute-binding protein family 5" evidence="2">
    <location>
        <begin position="131"/>
        <end position="515"/>
    </location>
</feature>